<sequence length="258" mass="26619">MLVVVGSIKGSPGVTSLALGLASRWPDTGSLLVEADSDGGDLAARFGVNPEPGLAALALAIRSSGPDTVALEGFAQRLRVDAEVVLAPPSDAAAPAVEQLAASVPMLGRAAVHRSVIVDVGRLSRRSPLAPVVQAADHVVVVATPNLADLTQVFSRLQRLRATARGHVWVWLSGAGPYDEAEVSADLSVAVLGTVGRDKVGAGMLTGRYLTAPGWWRSPMVRAAGDAAARLADIPPAVGHAEVRNLMPYVNAMGVNPR</sequence>
<dbReference type="EMBL" id="BOQN01000206">
    <property type="protein sequence ID" value="GIM98249.1"/>
    <property type="molecule type" value="Genomic_DNA"/>
</dbReference>
<dbReference type="RefSeq" id="WP_213013868.1">
    <property type="nucleotide sequence ID" value="NZ_BOQN01000206.1"/>
</dbReference>
<dbReference type="Gene3D" id="3.40.50.300">
    <property type="entry name" value="P-loop containing nucleotide triphosphate hydrolases"/>
    <property type="match status" value="1"/>
</dbReference>
<accession>A0A920BRD8</accession>
<gene>
    <name evidence="1" type="ORF">Ato02nite_100420</name>
</gene>
<name>A0A920BRD8_9ACTN</name>
<dbReference type="AlphaFoldDB" id="A0A920BRD8"/>
<organism evidence="1 2">
    <name type="scientific">Paractinoplanes toevensis</name>
    <dbReference type="NCBI Taxonomy" id="571911"/>
    <lineage>
        <taxon>Bacteria</taxon>
        <taxon>Bacillati</taxon>
        <taxon>Actinomycetota</taxon>
        <taxon>Actinomycetes</taxon>
        <taxon>Micromonosporales</taxon>
        <taxon>Micromonosporaceae</taxon>
        <taxon>Paractinoplanes</taxon>
    </lineage>
</organism>
<reference evidence="1 2" key="1">
    <citation type="submission" date="2021-03" db="EMBL/GenBank/DDBJ databases">
        <title>Whole genome shotgun sequence of Actinoplanes toevensis NBRC 105298.</title>
        <authorList>
            <person name="Komaki H."/>
            <person name="Tamura T."/>
        </authorList>
    </citation>
    <scope>NUCLEOTIDE SEQUENCE [LARGE SCALE GENOMIC DNA]</scope>
    <source>
        <strain evidence="1 2">NBRC 105298</strain>
    </source>
</reference>
<dbReference type="SUPFAM" id="SSF52540">
    <property type="entry name" value="P-loop containing nucleoside triphosphate hydrolases"/>
    <property type="match status" value="1"/>
</dbReference>
<dbReference type="Proteomes" id="UP000677082">
    <property type="component" value="Unassembled WGS sequence"/>
</dbReference>
<dbReference type="InterPro" id="IPR027417">
    <property type="entry name" value="P-loop_NTPase"/>
</dbReference>
<evidence type="ECO:0000313" key="2">
    <source>
        <dbReference type="Proteomes" id="UP000677082"/>
    </source>
</evidence>
<protein>
    <submittedName>
        <fullName evidence="1">Uncharacterized protein</fullName>
    </submittedName>
</protein>
<keyword evidence="2" id="KW-1185">Reference proteome</keyword>
<proteinExistence type="predicted"/>
<comment type="caution">
    <text evidence="1">The sequence shown here is derived from an EMBL/GenBank/DDBJ whole genome shotgun (WGS) entry which is preliminary data.</text>
</comment>
<evidence type="ECO:0000313" key="1">
    <source>
        <dbReference type="EMBL" id="GIM98249.1"/>
    </source>
</evidence>